<keyword evidence="7 9" id="KW-0808">Transferase</keyword>
<dbReference type="PANTHER" id="PTHR11904">
    <property type="entry name" value="METHYLTHIOADENOSINE/PURINE NUCLEOSIDE PHOSPHORYLASE"/>
    <property type="match status" value="1"/>
</dbReference>
<reference evidence="12 13" key="1">
    <citation type="submission" date="2019-03" db="EMBL/GenBank/DDBJ databases">
        <title>Genomic Encyclopedia of Type Strains, Phase III (KMG-III): the genomes of soil and plant-associated and newly described type strains.</title>
        <authorList>
            <person name="Whitman W."/>
        </authorList>
    </citation>
    <scope>NUCLEOTIDE SEQUENCE [LARGE SCALE GENOMIC DNA]</scope>
    <source>
        <strain evidence="12 13">CGMCC 1.7660</strain>
    </source>
</reference>
<accession>A0A4R6WRR6</accession>
<dbReference type="InterPro" id="IPR011269">
    <property type="entry name" value="PUNP"/>
</dbReference>
<keyword evidence="13" id="KW-1185">Reference proteome</keyword>
<evidence type="ECO:0000259" key="11">
    <source>
        <dbReference type="Pfam" id="PF01048"/>
    </source>
</evidence>
<evidence type="ECO:0000313" key="12">
    <source>
        <dbReference type="EMBL" id="TDQ84302.1"/>
    </source>
</evidence>
<comment type="pathway">
    <text evidence="1 9">Purine metabolism; purine nucleoside salvage.</text>
</comment>
<keyword evidence="6 9" id="KW-0328">Glycosyltransferase</keyword>
<sequence>MSAAEIIATRAPGFRARIGLVLGSGMGGFADTISEAVAIPYGDLPGFGRSGVTGHAGHLVLGRIGQVPVAALQGRVHFYERGDATAMQVPIACLKALGCDILVATNAAGSLKPDMGPGSLMLIADHLNLVQASPLFGIEGDGRFVDMVNAYDPELRVTLREQAKALDLVLHDGVYAWVSGPQFETPAEIRMLRAMGADAVGMSTVPDVILARHHGLRVLGVSAITNLAAGLGAAPLSHQHTMAEMAAASGRLSRLLRAWIEGLA</sequence>
<gene>
    <name evidence="12" type="ORF">A8950_0852</name>
</gene>
<name>A0A4R6WRR6_9PROT</name>
<feature type="binding site" evidence="10">
    <location>
        <position position="226"/>
    </location>
    <ligand>
        <name>a purine D-ribonucleoside</name>
        <dbReference type="ChEBI" id="CHEBI:142355"/>
    </ligand>
</feature>
<evidence type="ECO:0000256" key="4">
    <source>
        <dbReference type="ARBA" id="ARBA00011886"/>
    </source>
</evidence>
<feature type="domain" description="Nucleoside phosphorylase" evidence="11">
    <location>
        <begin position="17"/>
        <end position="260"/>
    </location>
</feature>
<dbReference type="InterPro" id="IPR000845">
    <property type="entry name" value="Nucleoside_phosphorylase_d"/>
</dbReference>
<dbReference type="Gene3D" id="3.40.50.1580">
    <property type="entry name" value="Nucleoside phosphorylase domain"/>
    <property type="match status" value="1"/>
</dbReference>
<dbReference type="SUPFAM" id="SSF53167">
    <property type="entry name" value="Purine and uridine phosphorylases"/>
    <property type="match status" value="1"/>
</dbReference>
<dbReference type="RefSeq" id="WP_133612337.1">
    <property type="nucleotide sequence ID" value="NZ_SNYW01000006.1"/>
</dbReference>
<dbReference type="GO" id="GO:0004731">
    <property type="term" value="F:purine-nucleoside phosphorylase activity"/>
    <property type="evidence" value="ECO:0007669"/>
    <property type="project" value="UniProtKB-EC"/>
</dbReference>
<comment type="subunit">
    <text evidence="3">Homotrimer.</text>
</comment>
<organism evidence="12 13">
    <name type="scientific">Dongia mobilis</name>
    <dbReference type="NCBI Taxonomy" id="578943"/>
    <lineage>
        <taxon>Bacteria</taxon>
        <taxon>Pseudomonadati</taxon>
        <taxon>Pseudomonadota</taxon>
        <taxon>Alphaproteobacteria</taxon>
        <taxon>Rhodospirillales</taxon>
        <taxon>Dongiaceae</taxon>
        <taxon>Dongia</taxon>
    </lineage>
</organism>
<evidence type="ECO:0000256" key="10">
    <source>
        <dbReference type="PIRSR" id="PIRSR000477-2"/>
    </source>
</evidence>
<feature type="binding site" evidence="10">
    <location>
        <position position="24"/>
    </location>
    <ligand>
        <name>phosphate</name>
        <dbReference type="ChEBI" id="CHEBI:43474"/>
    </ligand>
</feature>
<evidence type="ECO:0000256" key="2">
    <source>
        <dbReference type="ARBA" id="ARBA00006751"/>
    </source>
</evidence>
<feature type="binding site" evidence="10">
    <location>
        <position position="55"/>
    </location>
    <ligand>
        <name>phosphate</name>
        <dbReference type="ChEBI" id="CHEBI:43474"/>
    </ligand>
</feature>
<dbReference type="InterPro" id="IPR011268">
    <property type="entry name" value="Purine_phosphorylase"/>
</dbReference>
<evidence type="ECO:0000256" key="6">
    <source>
        <dbReference type="ARBA" id="ARBA00022676"/>
    </source>
</evidence>
<feature type="binding site" evidence="10">
    <location>
        <position position="203"/>
    </location>
    <ligand>
        <name>phosphate</name>
        <dbReference type="ChEBI" id="CHEBI:43474"/>
    </ligand>
</feature>
<feature type="binding site" evidence="10">
    <location>
        <begin position="75"/>
        <end position="77"/>
    </location>
    <ligand>
        <name>phosphate</name>
        <dbReference type="ChEBI" id="CHEBI:43474"/>
    </ligand>
</feature>
<dbReference type="GO" id="GO:0009116">
    <property type="term" value="P:nucleoside metabolic process"/>
    <property type="evidence" value="ECO:0007669"/>
    <property type="project" value="InterPro"/>
</dbReference>
<dbReference type="PANTHER" id="PTHR11904:SF9">
    <property type="entry name" value="PURINE NUCLEOSIDE PHOSPHORYLASE-RELATED"/>
    <property type="match status" value="1"/>
</dbReference>
<comment type="similarity">
    <text evidence="2 9">Belongs to the PNP/MTAP phosphorylase family.</text>
</comment>
<dbReference type="CDD" id="cd09009">
    <property type="entry name" value="PNP-EcPNPII_like"/>
    <property type="match status" value="1"/>
</dbReference>
<evidence type="ECO:0000313" key="13">
    <source>
        <dbReference type="Proteomes" id="UP000295783"/>
    </source>
</evidence>
<proteinExistence type="inferred from homology"/>
<feature type="binding site" evidence="10">
    <location>
        <position position="184"/>
    </location>
    <ligand>
        <name>a purine D-ribonucleoside</name>
        <dbReference type="ChEBI" id="CHEBI:142355"/>
    </ligand>
</feature>
<evidence type="ECO:0000256" key="3">
    <source>
        <dbReference type="ARBA" id="ARBA00011233"/>
    </source>
</evidence>
<comment type="caution">
    <text evidence="12">The sequence shown here is derived from an EMBL/GenBank/DDBJ whole genome shotgun (WGS) entry which is preliminary data.</text>
</comment>
<evidence type="ECO:0000256" key="1">
    <source>
        <dbReference type="ARBA" id="ARBA00005058"/>
    </source>
</evidence>
<dbReference type="EMBL" id="SNYW01000006">
    <property type="protein sequence ID" value="TDQ84302.1"/>
    <property type="molecule type" value="Genomic_DNA"/>
</dbReference>
<dbReference type="EC" id="2.4.2.1" evidence="4 9"/>
<evidence type="ECO:0000256" key="8">
    <source>
        <dbReference type="ARBA" id="ARBA00031036"/>
    </source>
</evidence>
<dbReference type="Proteomes" id="UP000295783">
    <property type="component" value="Unassembled WGS sequence"/>
</dbReference>
<dbReference type="UniPathway" id="UPA00606"/>
<dbReference type="NCBIfam" id="TIGR01698">
    <property type="entry name" value="PUNP"/>
    <property type="match status" value="1"/>
</dbReference>
<dbReference type="Pfam" id="PF01048">
    <property type="entry name" value="PNP_UDP_1"/>
    <property type="match status" value="1"/>
</dbReference>
<dbReference type="PIRSF" id="PIRSF000477">
    <property type="entry name" value="PurNPase"/>
    <property type="match status" value="1"/>
</dbReference>
<evidence type="ECO:0000256" key="9">
    <source>
        <dbReference type="PIRNR" id="PIRNR000477"/>
    </source>
</evidence>
<dbReference type="AlphaFoldDB" id="A0A4R6WRR6"/>
<dbReference type="OrthoDB" id="1523230at2"/>
<comment type="function">
    <text evidence="9">The purine nucleoside phosphorylases catalyze the phosphorolytic breakdown of the N-glycosidic bond in the beta-(deoxy)ribonucleoside molecules, with the formation of the corresponding free purine bases and pentose-1-phosphate.</text>
</comment>
<dbReference type="InterPro" id="IPR035994">
    <property type="entry name" value="Nucleoside_phosphorylase_sf"/>
</dbReference>
<protein>
    <recommendedName>
        <fullName evidence="5 9">Purine nucleoside phosphorylase</fullName>
        <ecNumber evidence="4 9">2.4.2.1</ecNumber>
    </recommendedName>
    <alternativeName>
        <fullName evidence="8 9">Inosine-guanosine phosphorylase</fullName>
    </alternativeName>
</protein>
<feature type="binding site" evidence="10">
    <location>
        <position position="107"/>
    </location>
    <ligand>
        <name>phosphate</name>
        <dbReference type="ChEBI" id="CHEBI:43474"/>
    </ligand>
</feature>
<evidence type="ECO:0000256" key="5">
    <source>
        <dbReference type="ARBA" id="ARBA00013834"/>
    </source>
</evidence>
<dbReference type="NCBIfam" id="NF006054">
    <property type="entry name" value="PRK08202.1"/>
    <property type="match status" value="1"/>
</dbReference>
<dbReference type="GO" id="GO:0005737">
    <property type="term" value="C:cytoplasm"/>
    <property type="evidence" value="ECO:0007669"/>
    <property type="project" value="TreeGrafter"/>
</dbReference>
<dbReference type="NCBIfam" id="TIGR01697">
    <property type="entry name" value="PNPH-PUNA-XAPA"/>
    <property type="match status" value="1"/>
</dbReference>
<evidence type="ECO:0000256" key="7">
    <source>
        <dbReference type="ARBA" id="ARBA00022679"/>
    </source>
</evidence>